<protein>
    <submittedName>
        <fullName evidence="1">Uncharacterized protein</fullName>
    </submittedName>
</protein>
<gene>
    <name evidence="1" type="ORF">A3F61_01035</name>
</gene>
<sequence length="219" mass="25040">MKEGISYSPLPEVIYKDDLLNPNCPYEVRVNTELYALLLKAYGITKGRSIIANTKIVLSRELPLRDHPFKRSGYKTLGDYRNDDTINIYPEWIYREFPDCQPEASIILSQTLLHETSHRLDSFKAHVAIQAGLGVAFDLKYGLLWFQAMSVITESAQISNIWSVIGATLLGWLVTQGPIKPLRDKVIYWAHPYEIKADKFSKVFSTFPLLQHLVTIKPK</sequence>
<dbReference type="Proteomes" id="UP000178272">
    <property type="component" value="Unassembled WGS sequence"/>
</dbReference>
<name>A0A1G1VA28_9BACT</name>
<evidence type="ECO:0000313" key="1">
    <source>
        <dbReference type="EMBL" id="OGY12295.1"/>
    </source>
</evidence>
<comment type="caution">
    <text evidence="1">The sequence shown here is derived from an EMBL/GenBank/DDBJ whole genome shotgun (WGS) entry which is preliminary data.</text>
</comment>
<dbReference type="EMBL" id="MHCA01000022">
    <property type="protein sequence ID" value="OGY12295.1"/>
    <property type="molecule type" value="Genomic_DNA"/>
</dbReference>
<organism evidence="1 2">
    <name type="scientific">Candidatus Blackburnbacteria bacterium RIFCSPHIGHO2_12_FULL_41_13b</name>
    <dbReference type="NCBI Taxonomy" id="1797517"/>
    <lineage>
        <taxon>Bacteria</taxon>
        <taxon>Candidatus Blackburniibacteriota</taxon>
    </lineage>
</organism>
<evidence type="ECO:0000313" key="2">
    <source>
        <dbReference type="Proteomes" id="UP000178272"/>
    </source>
</evidence>
<reference evidence="1 2" key="1">
    <citation type="journal article" date="2016" name="Nat. Commun.">
        <title>Thousands of microbial genomes shed light on interconnected biogeochemical processes in an aquifer system.</title>
        <authorList>
            <person name="Anantharaman K."/>
            <person name="Brown C.T."/>
            <person name="Hug L.A."/>
            <person name="Sharon I."/>
            <person name="Castelle C.J."/>
            <person name="Probst A.J."/>
            <person name="Thomas B.C."/>
            <person name="Singh A."/>
            <person name="Wilkins M.J."/>
            <person name="Karaoz U."/>
            <person name="Brodie E.L."/>
            <person name="Williams K.H."/>
            <person name="Hubbard S.S."/>
            <person name="Banfield J.F."/>
        </authorList>
    </citation>
    <scope>NUCLEOTIDE SEQUENCE [LARGE SCALE GENOMIC DNA]</scope>
</reference>
<proteinExistence type="predicted"/>
<dbReference type="AlphaFoldDB" id="A0A1G1VA28"/>
<accession>A0A1G1VA28</accession>